<dbReference type="Proteomes" id="UP000242474">
    <property type="component" value="Unassembled WGS sequence"/>
</dbReference>
<accession>A0A2G5B9X8</accession>
<evidence type="ECO:0000313" key="7">
    <source>
        <dbReference type="EMBL" id="PIA15814.1"/>
    </source>
</evidence>
<dbReference type="EMBL" id="KZ303504">
    <property type="protein sequence ID" value="PIA15814.1"/>
    <property type="molecule type" value="Genomic_DNA"/>
</dbReference>
<evidence type="ECO:0000256" key="5">
    <source>
        <dbReference type="ARBA" id="ARBA00023136"/>
    </source>
</evidence>
<reference evidence="7 8" key="1">
    <citation type="journal article" date="2015" name="Genome Biol. Evol.">
        <title>Phylogenomic analyses indicate that early fungi evolved digesting cell walls of algal ancestors of land plants.</title>
        <authorList>
            <person name="Chang Y."/>
            <person name="Wang S."/>
            <person name="Sekimoto S."/>
            <person name="Aerts A.L."/>
            <person name="Choi C."/>
            <person name="Clum A."/>
            <person name="LaButti K.M."/>
            <person name="Lindquist E.A."/>
            <person name="Yee Ngan C."/>
            <person name="Ohm R.A."/>
            <person name="Salamov A.A."/>
            <person name="Grigoriev I.V."/>
            <person name="Spatafora J.W."/>
            <person name="Berbee M.L."/>
        </authorList>
    </citation>
    <scope>NUCLEOTIDE SEQUENCE [LARGE SCALE GENOMIC DNA]</scope>
    <source>
        <strain evidence="7 8">NRRL 1564</strain>
    </source>
</reference>
<comment type="subcellular location">
    <subcellularLocation>
        <location evidence="1">Membrane</location>
        <topology evidence="1">Multi-pass membrane protein</topology>
    </subcellularLocation>
</comment>
<protein>
    <submittedName>
        <fullName evidence="7">YhhN-like protein</fullName>
    </submittedName>
</protein>
<organism evidence="7 8">
    <name type="scientific">Coemansia reversa (strain ATCC 12441 / NRRL 1564)</name>
    <dbReference type="NCBI Taxonomy" id="763665"/>
    <lineage>
        <taxon>Eukaryota</taxon>
        <taxon>Fungi</taxon>
        <taxon>Fungi incertae sedis</taxon>
        <taxon>Zoopagomycota</taxon>
        <taxon>Kickxellomycotina</taxon>
        <taxon>Kickxellomycetes</taxon>
        <taxon>Kickxellales</taxon>
        <taxon>Kickxellaceae</taxon>
        <taxon>Coemansia</taxon>
    </lineage>
</organism>
<evidence type="ECO:0000256" key="2">
    <source>
        <dbReference type="ARBA" id="ARBA00007375"/>
    </source>
</evidence>
<feature type="transmembrane region" description="Helical" evidence="6">
    <location>
        <begin position="77"/>
        <end position="96"/>
    </location>
</feature>
<dbReference type="GO" id="GO:0016787">
    <property type="term" value="F:hydrolase activity"/>
    <property type="evidence" value="ECO:0007669"/>
    <property type="project" value="TreeGrafter"/>
</dbReference>
<gene>
    <name evidence="7" type="ORF">COEREDRAFT_81749</name>
</gene>
<name>A0A2G5B9X8_COERN</name>
<keyword evidence="5 6" id="KW-0472">Membrane</keyword>
<feature type="transmembrane region" description="Helical" evidence="6">
    <location>
        <begin position="52"/>
        <end position="70"/>
    </location>
</feature>
<evidence type="ECO:0000256" key="6">
    <source>
        <dbReference type="SAM" id="Phobius"/>
    </source>
</evidence>
<dbReference type="OrthoDB" id="2133758at2759"/>
<dbReference type="GO" id="GO:0016020">
    <property type="term" value="C:membrane"/>
    <property type="evidence" value="ECO:0007669"/>
    <property type="project" value="UniProtKB-SubCell"/>
</dbReference>
<keyword evidence="8" id="KW-1185">Reference proteome</keyword>
<proteinExistence type="inferred from homology"/>
<evidence type="ECO:0000256" key="1">
    <source>
        <dbReference type="ARBA" id="ARBA00004141"/>
    </source>
</evidence>
<dbReference type="PANTHER" id="PTHR31885:SF6">
    <property type="entry name" value="GH04784P"/>
    <property type="match status" value="1"/>
</dbReference>
<dbReference type="Pfam" id="PF07947">
    <property type="entry name" value="YhhN"/>
    <property type="match status" value="1"/>
</dbReference>
<keyword evidence="3 6" id="KW-0812">Transmembrane</keyword>
<evidence type="ECO:0000256" key="3">
    <source>
        <dbReference type="ARBA" id="ARBA00022692"/>
    </source>
</evidence>
<feature type="transmembrane region" description="Helical" evidence="6">
    <location>
        <begin position="102"/>
        <end position="120"/>
    </location>
</feature>
<evidence type="ECO:0000256" key="4">
    <source>
        <dbReference type="ARBA" id="ARBA00022989"/>
    </source>
</evidence>
<dbReference type="PANTHER" id="PTHR31885">
    <property type="entry name" value="GH04784P"/>
    <property type="match status" value="1"/>
</dbReference>
<feature type="transmembrane region" description="Helical" evidence="6">
    <location>
        <begin position="185"/>
        <end position="202"/>
    </location>
</feature>
<comment type="similarity">
    <text evidence="2">Belongs to the TMEM86 family.</text>
</comment>
<dbReference type="InterPro" id="IPR012506">
    <property type="entry name" value="TMEM86B-like"/>
</dbReference>
<evidence type="ECO:0000313" key="8">
    <source>
        <dbReference type="Proteomes" id="UP000242474"/>
    </source>
</evidence>
<feature type="transmembrane region" description="Helical" evidence="6">
    <location>
        <begin position="129"/>
        <end position="150"/>
    </location>
</feature>
<feature type="transmembrane region" description="Helical" evidence="6">
    <location>
        <begin position="156"/>
        <end position="173"/>
    </location>
</feature>
<keyword evidence="4 6" id="KW-1133">Transmembrane helix</keyword>
<feature type="transmembrane region" description="Helical" evidence="6">
    <location>
        <begin position="12"/>
        <end position="32"/>
    </location>
</feature>
<sequence>MAMTLTLQTIHVISATLVCLYLVAIVGNWYAIKYALKPVITLLIAYPTFRKPFPYISLGLVFSAIGDALLMIPHEDAFVFGLLSFLVAHILYIMSFKAPVRLSWAAIPLTVFSGTMLYMLQPGITKENVAVQLGVIIYVVAITTMTYRALFTGNTILTIGALLFCVSDAVLAWEKYVYPYTWCEFVIMLTYYIAQLCIAVVHC</sequence>
<dbReference type="AlphaFoldDB" id="A0A2G5B9X8"/>
<dbReference type="STRING" id="763665.A0A2G5B9X8"/>